<dbReference type="SUPFAM" id="SSF51412">
    <property type="entry name" value="Inosine monophosphate dehydrogenase (IMPDH)"/>
    <property type="match status" value="1"/>
</dbReference>
<dbReference type="GO" id="GO:0006183">
    <property type="term" value="P:GTP biosynthetic process"/>
    <property type="evidence" value="ECO:0007669"/>
    <property type="project" value="TreeGrafter"/>
</dbReference>
<keyword evidence="4" id="KW-0520">NAD</keyword>
<feature type="binding site" description="in other chain" evidence="5">
    <location>
        <position position="293"/>
    </location>
    <ligand>
        <name>K(+)</name>
        <dbReference type="ChEBI" id="CHEBI:29103"/>
        <note>ligand shared between two tetrameric partners</note>
    </ligand>
</feature>
<dbReference type="CDD" id="cd00381">
    <property type="entry name" value="IMPDH"/>
    <property type="match status" value="1"/>
</dbReference>
<evidence type="ECO:0000256" key="4">
    <source>
        <dbReference type="PIRSR" id="PIRSR000130-3"/>
    </source>
</evidence>
<dbReference type="AlphaFoldDB" id="A0A0V8RX23"/>
<dbReference type="Proteomes" id="UP000053352">
    <property type="component" value="Unassembled WGS sequence"/>
</dbReference>
<feature type="active site" description="Thioimidate intermediate" evidence="3">
    <location>
        <position position="296"/>
    </location>
</feature>
<dbReference type="PANTHER" id="PTHR11911:SF111">
    <property type="entry name" value="INOSINE-5'-MONOPHOSPHATE DEHYDROGENASE"/>
    <property type="match status" value="1"/>
</dbReference>
<dbReference type="InterPro" id="IPR013785">
    <property type="entry name" value="Aldolase_TIM"/>
</dbReference>
<evidence type="ECO:0000256" key="2">
    <source>
        <dbReference type="ARBA" id="ARBA00023122"/>
    </source>
</evidence>
<keyword evidence="5" id="KW-0630">Potassium</keyword>
<feature type="active site" description="Proton acceptor" evidence="3">
    <location>
        <position position="398"/>
    </location>
</feature>
<comment type="similarity">
    <text evidence="1">Belongs to the IMPDH/GMPR family.</text>
</comment>
<dbReference type="Gene3D" id="3.20.20.70">
    <property type="entry name" value="Aldolase class I"/>
    <property type="match status" value="1"/>
</dbReference>
<accession>A0A0V8RX23</accession>
<proteinExistence type="inferred from homology"/>
<comment type="caution">
    <text evidence="7">The sequence shown here is derived from an EMBL/GenBank/DDBJ whole genome shotgun (WGS) entry which is preliminary data.</text>
</comment>
<feature type="binding site" evidence="4">
    <location>
        <begin position="238"/>
        <end position="240"/>
    </location>
    <ligand>
        <name>NAD(+)</name>
        <dbReference type="ChEBI" id="CHEBI:57540"/>
    </ligand>
</feature>
<dbReference type="EMBL" id="LNTB01000001">
    <property type="protein sequence ID" value="KSW12614.1"/>
    <property type="molecule type" value="Genomic_DNA"/>
</dbReference>
<evidence type="ECO:0000256" key="1">
    <source>
        <dbReference type="ARBA" id="ARBA00005502"/>
    </source>
</evidence>
<dbReference type="SMART" id="SM01240">
    <property type="entry name" value="IMPDH"/>
    <property type="match status" value="1"/>
</dbReference>
<evidence type="ECO:0000259" key="6">
    <source>
        <dbReference type="Pfam" id="PF00478"/>
    </source>
</evidence>
<feature type="domain" description="IMP dehydrogenase/GMP reductase" evidence="6">
    <location>
        <begin position="11"/>
        <end position="457"/>
    </location>
</feature>
<dbReference type="PANTHER" id="PTHR11911">
    <property type="entry name" value="INOSINE-5-MONOPHOSPHATE DEHYDROGENASE RELATED"/>
    <property type="match status" value="1"/>
</dbReference>
<evidence type="ECO:0000313" key="7">
    <source>
        <dbReference type="EMBL" id="KSW12614.1"/>
    </source>
</evidence>
<name>A0A0V8RX23_PYROC</name>
<dbReference type="SUPFAM" id="SSF54631">
    <property type="entry name" value="CBS-domain pair"/>
    <property type="match status" value="1"/>
</dbReference>
<evidence type="ECO:0000256" key="5">
    <source>
        <dbReference type="PIRSR" id="PIRSR000130-4"/>
    </source>
</evidence>
<keyword evidence="8" id="KW-1185">Reference proteome</keyword>
<keyword evidence="2" id="KW-0129">CBS domain</keyword>
<dbReference type="InterPro" id="IPR001093">
    <property type="entry name" value="IMP_DH_GMPRt"/>
</dbReference>
<dbReference type="PIRSF" id="PIRSF000130">
    <property type="entry name" value="IMPDH"/>
    <property type="match status" value="1"/>
</dbReference>
<dbReference type="InterPro" id="IPR005990">
    <property type="entry name" value="IMP_DH"/>
</dbReference>
<dbReference type="STRING" id="2309.CF15_00060"/>
<dbReference type="Pfam" id="PF00478">
    <property type="entry name" value="IMPDH"/>
    <property type="match status" value="1"/>
</dbReference>
<protein>
    <recommendedName>
        <fullName evidence="6">IMP dehydrogenase/GMP reductase domain-containing protein</fullName>
    </recommendedName>
</protein>
<sequence length="470" mass="49884">MLAQSRVVDEALSFDDVVVLPGLSPVEPWQVDLSSKASRRVQVRIPLLSAPMDTVSEWRLAAALALLGGVGVIHRNMPVEEQRRHVEMVKKHPLVELSSAAAGEADECCRVREYMRSLGLRQLPLVDSSGAVKGYAEFSDLESCGCGTPVGKLARPGPVFEVGEEARALEEVKRGRRDAAAVTLGGRFLGTITVQEALAVYSPALDEEGRLRAAAAVSPFDARRIEALDGLADILVADVAHFHNVNVLEAARRIVKSLESDFVAGNLGTREGVIDTITRLERVDGLRMGIAGGSICTTSGVAGVAAPTLFAVMQARGALREMGLGLEEVPIIADGGIRGPGDAVKALAAGASAVMTGYMLAGTDEAAAPLLRIGGSLYKPYRGMASRGALERRFAADRYSRAAKRVEEGIEGLVEYRGPLRRVVLEFVEGVRAGLGYAGASSIKELWAKARFARLTSRIGAYTGVVKTSV</sequence>
<dbReference type="GO" id="GO:0003938">
    <property type="term" value="F:IMP dehydrogenase activity"/>
    <property type="evidence" value="ECO:0007669"/>
    <property type="project" value="InterPro"/>
</dbReference>
<gene>
    <name evidence="7" type="ORF">CF15_00060</name>
</gene>
<organism evidence="7 8">
    <name type="scientific">Pyrodictium occultum</name>
    <dbReference type="NCBI Taxonomy" id="2309"/>
    <lineage>
        <taxon>Archaea</taxon>
        <taxon>Thermoproteota</taxon>
        <taxon>Thermoprotei</taxon>
        <taxon>Desulfurococcales</taxon>
        <taxon>Pyrodictiaceae</taxon>
        <taxon>Pyrodictium</taxon>
    </lineage>
</organism>
<dbReference type="InterPro" id="IPR046342">
    <property type="entry name" value="CBS_dom_sf"/>
</dbReference>
<feature type="binding site" description="in other chain" evidence="5">
    <location>
        <position position="296"/>
    </location>
    <ligand>
        <name>K(+)</name>
        <dbReference type="ChEBI" id="CHEBI:29103"/>
        <note>ligand shared between two tetrameric partners</note>
    </ligand>
</feature>
<reference evidence="7 8" key="1">
    <citation type="submission" date="2015-11" db="EMBL/GenBank/DDBJ databases">
        <title>Genome sequence of Pyrodictium occultum PL-19, a marine hyperthermophilic archaeon isolated from Volcano, Italy.</title>
        <authorList>
            <person name="Utturkar S."/>
            <person name="Huber H."/>
            <person name="Leptihn S."/>
            <person name="Brown S."/>
            <person name="Stetter K.O."/>
            <person name="Podar M."/>
        </authorList>
    </citation>
    <scope>NUCLEOTIDE SEQUENCE [LARGE SCALE GENOMIC DNA]</scope>
    <source>
        <strain evidence="7 8">PL-19</strain>
    </source>
</reference>
<evidence type="ECO:0000313" key="8">
    <source>
        <dbReference type="Proteomes" id="UP000053352"/>
    </source>
</evidence>
<evidence type="ECO:0000256" key="3">
    <source>
        <dbReference type="PIRSR" id="PIRSR000130-1"/>
    </source>
</evidence>